<dbReference type="RefSeq" id="XP_015275496.1">
    <property type="nucleotide sequence ID" value="XM_015420010.1"/>
</dbReference>
<reference evidence="3" key="1">
    <citation type="submission" date="2025-08" db="UniProtKB">
        <authorList>
            <consortium name="RefSeq"/>
        </authorList>
    </citation>
    <scope>IDENTIFICATION</scope>
</reference>
<dbReference type="Proteomes" id="UP000694871">
    <property type="component" value="Unplaced"/>
</dbReference>
<evidence type="ECO:0000313" key="2">
    <source>
        <dbReference type="Proteomes" id="UP000694871"/>
    </source>
</evidence>
<accession>A0ABM1KP59</accession>
<organism evidence="2 3">
    <name type="scientific">Gekko japonicus</name>
    <name type="common">Schlegel's Japanese gecko</name>
    <dbReference type="NCBI Taxonomy" id="146911"/>
    <lineage>
        <taxon>Eukaryota</taxon>
        <taxon>Metazoa</taxon>
        <taxon>Chordata</taxon>
        <taxon>Craniata</taxon>
        <taxon>Vertebrata</taxon>
        <taxon>Euteleostomi</taxon>
        <taxon>Lepidosauria</taxon>
        <taxon>Squamata</taxon>
        <taxon>Bifurcata</taxon>
        <taxon>Gekkota</taxon>
        <taxon>Gekkonidae</taxon>
        <taxon>Gekkoninae</taxon>
        <taxon>Gekko</taxon>
    </lineage>
</organism>
<sequence length="164" mass="18797">MSDYGCPMEWFSSLLLLLNVFMMVFFIMDSEHEIPQADLGQLDDLSFNFTEFKIAYAPGTKTTRAIMEKVENISVIKGIRTELMEDEKAIEEAHKKDEGIIGVIFQDNFAYRLRFPLSDIPSPNDYTSGIDYCFNYSGDYCSNPNYWYKGFLSLQASIDAALIE</sequence>
<keyword evidence="1" id="KW-0812">Transmembrane</keyword>
<gene>
    <name evidence="3" type="primary">LOC107117846</name>
</gene>
<keyword evidence="2" id="KW-1185">Reference proteome</keyword>
<keyword evidence="1" id="KW-0472">Membrane</keyword>
<evidence type="ECO:0000313" key="3">
    <source>
        <dbReference type="RefSeq" id="XP_015275496.1"/>
    </source>
</evidence>
<evidence type="ECO:0000256" key="1">
    <source>
        <dbReference type="SAM" id="Phobius"/>
    </source>
</evidence>
<proteinExistence type="predicted"/>
<feature type="transmembrane region" description="Helical" evidence="1">
    <location>
        <begin position="12"/>
        <end position="28"/>
    </location>
</feature>
<dbReference type="GeneID" id="107117846"/>
<protein>
    <submittedName>
        <fullName evidence="3">ATP-binding cassette sub-family A member 8-B-like</fullName>
    </submittedName>
</protein>
<keyword evidence="1" id="KW-1133">Transmembrane helix</keyword>
<feature type="non-terminal residue" evidence="3">
    <location>
        <position position="164"/>
    </location>
</feature>
<name>A0ABM1KP59_GEKJA</name>